<evidence type="ECO:0000313" key="5">
    <source>
        <dbReference type="Proteomes" id="UP000765509"/>
    </source>
</evidence>
<dbReference type="InterPro" id="IPR052953">
    <property type="entry name" value="Ser-rich/MCO-related"/>
</dbReference>
<keyword evidence="3" id="KW-0732">Signal</keyword>
<dbReference type="EMBL" id="AVOT02048068">
    <property type="protein sequence ID" value="MBW0543301.1"/>
    <property type="molecule type" value="Genomic_DNA"/>
</dbReference>
<dbReference type="PANTHER" id="PTHR34883:SF15">
    <property type="entry name" value="EXTRACELLULAR SERINE-RICH PROTEIN"/>
    <property type="match status" value="1"/>
</dbReference>
<comment type="caution">
    <text evidence="4">The sequence shown here is derived from an EMBL/GenBank/DDBJ whole genome shotgun (WGS) entry which is preliminary data.</text>
</comment>
<dbReference type="Gene3D" id="2.60.40.420">
    <property type="entry name" value="Cupredoxins - blue copper proteins"/>
    <property type="match status" value="1"/>
</dbReference>
<gene>
    <name evidence="4" type="ORF">O181_083016</name>
</gene>
<evidence type="ECO:0000256" key="3">
    <source>
        <dbReference type="SAM" id="SignalP"/>
    </source>
</evidence>
<keyword evidence="2" id="KW-0472">Membrane</keyword>
<dbReference type="PANTHER" id="PTHR34883">
    <property type="entry name" value="SERINE-RICH PROTEIN, PUTATIVE-RELATED-RELATED"/>
    <property type="match status" value="1"/>
</dbReference>
<dbReference type="Proteomes" id="UP000765509">
    <property type="component" value="Unassembled WGS sequence"/>
</dbReference>
<feature type="compositionally biased region" description="Pro residues" evidence="1">
    <location>
        <begin position="443"/>
        <end position="454"/>
    </location>
</feature>
<feature type="region of interest" description="Disordered" evidence="1">
    <location>
        <begin position="189"/>
        <end position="213"/>
    </location>
</feature>
<keyword evidence="5" id="KW-1185">Reference proteome</keyword>
<feature type="region of interest" description="Disordered" evidence="1">
    <location>
        <begin position="385"/>
        <end position="489"/>
    </location>
</feature>
<feature type="compositionally biased region" description="Polar residues" evidence="1">
    <location>
        <begin position="468"/>
        <end position="489"/>
    </location>
</feature>
<keyword evidence="2" id="KW-0812">Transmembrane</keyword>
<organism evidence="4 5">
    <name type="scientific">Austropuccinia psidii MF-1</name>
    <dbReference type="NCBI Taxonomy" id="1389203"/>
    <lineage>
        <taxon>Eukaryota</taxon>
        <taxon>Fungi</taxon>
        <taxon>Dikarya</taxon>
        <taxon>Basidiomycota</taxon>
        <taxon>Pucciniomycotina</taxon>
        <taxon>Pucciniomycetes</taxon>
        <taxon>Pucciniales</taxon>
        <taxon>Sphaerophragmiaceae</taxon>
        <taxon>Austropuccinia</taxon>
    </lineage>
</organism>
<feature type="compositionally biased region" description="Low complexity" evidence="1">
    <location>
        <begin position="455"/>
        <end position="467"/>
    </location>
</feature>
<feature type="transmembrane region" description="Helical" evidence="2">
    <location>
        <begin position="501"/>
        <end position="520"/>
    </location>
</feature>
<evidence type="ECO:0000256" key="2">
    <source>
        <dbReference type="SAM" id="Phobius"/>
    </source>
</evidence>
<feature type="compositionally biased region" description="Polar residues" evidence="1">
    <location>
        <begin position="388"/>
        <end position="397"/>
    </location>
</feature>
<dbReference type="OrthoDB" id="1921208at2759"/>
<dbReference type="InterPro" id="IPR008972">
    <property type="entry name" value="Cupredoxin"/>
</dbReference>
<feature type="chain" id="PRO_5040298572" evidence="3">
    <location>
        <begin position="31"/>
        <end position="521"/>
    </location>
</feature>
<name>A0A9Q3FN93_9BASI</name>
<evidence type="ECO:0000256" key="1">
    <source>
        <dbReference type="SAM" id="MobiDB-lite"/>
    </source>
</evidence>
<dbReference type="AlphaFoldDB" id="A0A9Q3FN93"/>
<evidence type="ECO:0000313" key="4">
    <source>
        <dbReference type="EMBL" id="MBW0543301.1"/>
    </source>
</evidence>
<feature type="compositionally biased region" description="Polar residues" evidence="1">
    <location>
        <begin position="416"/>
        <end position="441"/>
    </location>
</feature>
<sequence length="521" mass="55516">MRLSRWESSLGPLAIFFLPLFDSTLRISAAQHKVAVGKNGQTFEPSSISAAKGDTVIFVFYQNDHTVTQTHFDKPCSGLNPPSDSFCTSPDHPKSDSNSIDSAIIDYPSFADPAKRPTNSYDSASIYPIPAPGSSDGELPALEAVDNPTKVSTAPLIQNLAKPLATSLPDPMQVPPQCNCPSVPIPWTKPPNSFNPYPTQPDTPSPQNSNQTSCDSKCIDVAGECQMSTNCNLQANSPAETKCKIQDGVCKKCANELSKFKHDSVDQMPPPPSKLLRRTLPSDHPNSSPPSGKTAKLIKIGLDSGVVHVQDDKKDSGLTWKVKLTEDSKPLWFMSGGLNECSSGMVFAINPPQTGDNTFDKFLQAAKYNSCPTAYPSTLNFQGDGCTASENPAPSQTNDKKDTPTNNSPAPPTTSGEEQPSSPPSTSGEAQPSSPPSTSGEAQPPPQNDNPSTPPSNNSTPTQPATPDSNKSTPESPKNGTESSTTKTTSNANYSFKVSKLNSISFLYMLCLIFFGLGILI</sequence>
<reference evidence="4" key="1">
    <citation type="submission" date="2021-03" db="EMBL/GenBank/DDBJ databases">
        <title>Draft genome sequence of rust myrtle Austropuccinia psidii MF-1, a brazilian biotype.</title>
        <authorList>
            <person name="Quecine M.C."/>
            <person name="Pachon D.M.R."/>
            <person name="Bonatelli M.L."/>
            <person name="Correr F.H."/>
            <person name="Franceschini L.M."/>
            <person name="Leite T.F."/>
            <person name="Margarido G.R.A."/>
            <person name="Almeida C.A."/>
            <person name="Ferrarezi J.A."/>
            <person name="Labate C.A."/>
        </authorList>
    </citation>
    <scope>NUCLEOTIDE SEQUENCE</scope>
    <source>
        <strain evidence="4">MF-1</strain>
    </source>
</reference>
<dbReference type="SUPFAM" id="SSF49503">
    <property type="entry name" value="Cupredoxins"/>
    <property type="match status" value="1"/>
</dbReference>
<accession>A0A9Q3FN93</accession>
<feature type="signal peptide" evidence="3">
    <location>
        <begin position="1"/>
        <end position="30"/>
    </location>
</feature>
<keyword evidence="2" id="KW-1133">Transmembrane helix</keyword>
<proteinExistence type="predicted"/>
<feature type="region of interest" description="Disordered" evidence="1">
    <location>
        <begin position="262"/>
        <end position="294"/>
    </location>
</feature>
<protein>
    <submittedName>
        <fullName evidence="4">Uncharacterized protein</fullName>
    </submittedName>
</protein>